<gene>
    <name evidence="1" type="ORF">P5673_010744</name>
</gene>
<reference evidence="1" key="2">
    <citation type="journal article" date="2023" name="Science">
        <title>Genomic signatures of disease resistance in endangered staghorn corals.</title>
        <authorList>
            <person name="Vollmer S.V."/>
            <person name="Selwyn J.D."/>
            <person name="Despard B.A."/>
            <person name="Roesel C.L."/>
        </authorList>
    </citation>
    <scope>NUCLEOTIDE SEQUENCE</scope>
    <source>
        <strain evidence="1">K2</strain>
    </source>
</reference>
<proteinExistence type="predicted"/>
<evidence type="ECO:0000313" key="2">
    <source>
        <dbReference type="Proteomes" id="UP001249851"/>
    </source>
</evidence>
<name>A0AAD9QQQ0_ACRCE</name>
<reference evidence="1" key="1">
    <citation type="journal article" date="2023" name="G3 (Bethesda)">
        <title>Whole genome assembly and annotation of the endangered Caribbean coral Acropora cervicornis.</title>
        <authorList>
            <person name="Selwyn J.D."/>
            <person name="Vollmer S.V."/>
        </authorList>
    </citation>
    <scope>NUCLEOTIDE SEQUENCE</scope>
    <source>
        <strain evidence="1">K2</strain>
    </source>
</reference>
<comment type="caution">
    <text evidence="1">The sequence shown here is derived from an EMBL/GenBank/DDBJ whole genome shotgun (WGS) entry which is preliminary data.</text>
</comment>
<keyword evidence="2" id="KW-1185">Reference proteome</keyword>
<organism evidence="1 2">
    <name type="scientific">Acropora cervicornis</name>
    <name type="common">Staghorn coral</name>
    <dbReference type="NCBI Taxonomy" id="6130"/>
    <lineage>
        <taxon>Eukaryota</taxon>
        <taxon>Metazoa</taxon>
        <taxon>Cnidaria</taxon>
        <taxon>Anthozoa</taxon>
        <taxon>Hexacorallia</taxon>
        <taxon>Scleractinia</taxon>
        <taxon>Astrocoeniina</taxon>
        <taxon>Acroporidae</taxon>
        <taxon>Acropora</taxon>
    </lineage>
</organism>
<dbReference type="Proteomes" id="UP001249851">
    <property type="component" value="Unassembled WGS sequence"/>
</dbReference>
<sequence length="133" mass="15369">MMFNSLQEEAIEKGTLFKNSYDLAFDQNLYNVQKKNKHDLVCTSPIIQVCKYSEAFTPPVPEKIGTHTQTKWKNRKLKKTKLASKEQGESKKLTMLRKNLYVVITTFVMEVKKPVTFAKQVCRSPNVLILKLT</sequence>
<evidence type="ECO:0000313" key="1">
    <source>
        <dbReference type="EMBL" id="KAK2565616.1"/>
    </source>
</evidence>
<dbReference type="AlphaFoldDB" id="A0AAD9QQQ0"/>
<dbReference type="EMBL" id="JARQWQ010000019">
    <property type="protein sequence ID" value="KAK2565616.1"/>
    <property type="molecule type" value="Genomic_DNA"/>
</dbReference>
<accession>A0AAD9QQQ0</accession>
<protein>
    <submittedName>
        <fullName evidence="1">Uncharacterized protein</fullName>
    </submittedName>
</protein>